<evidence type="ECO:0000256" key="3">
    <source>
        <dbReference type="ARBA" id="ARBA00022989"/>
    </source>
</evidence>
<name>A0A0K2T922_LEPSM</name>
<feature type="transmembrane region" description="Helical" evidence="5">
    <location>
        <begin position="46"/>
        <end position="67"/>
    </location>
</feature>
<dbReference type="PANTHER" id="PTHR11040">
    <property type="entry name" value="ZINC/IRON TRANSPORTER"/>
    <property type="match status" value="1"/>
</dbReference>
<feature type="transmembrane region" description="Helical" evidence="5">
    <location>
        <begin position="215"/>
        <end position="236"/>
    </location>
</feature>
<reference evidence="6" key="1">
    <citation type="submission" date="2014-05" db="EMBL/GenBank/DDBJ databases">
        <authorList>
            <person name="Chronopoulou M."/>
        </authorList>
    </citation>
    <scope>NUCLEOTIDE SEQUENCE</scope>
    <source>
        <tissue evidence="6">Whole organism</tissue>
    </source>
</reference>
<evidence type="ECO:0000256" key="2">
    <source>
        <dbReference type="ARBA" id="ARBA00022692"/>
    </source>
</evidence>
<dbReference type="EMBL" id="HACA01005142">
    <property type="protein sequence ID" value="CDW22503.1"/>
    <property type="molecule type" value="Transcribed_RNA"/>
</dbReference>
<proteinExistence type="predicted"/>
<feature type="transmembrane region" description="Helical" evidence="5">
    <location>
        <begin position="6"/>
        <end position="26"/>
    </location>
</feature>
<evidence type="ECO:0000256" key="5">
    <source>
        <dbReference type="SAM" id="Phobius"/>
    </source>
</evidence>
<dbReference type="GO" id="GO:0005886">
    <property type="term" value="C:plasma membrane"/>
    <property type="evidence" value="ECO:0007669"/>
    <property type="project" value="TreeGrafter"/>
</dbReference>
<evidence type="ECO:0000256" key="4">
    <source>
        <dbReference type="ARBA" id="ARBA00023136"/>
    </source>
</evidence>
<organism evidence="6">
    <name type="scientific">Lepeophtheirus salmonis</name>
    <name type="common">Salmon louse</name>
    <name type="synonym">Caligus salmonis</name>
    <dbReference type="NCBI Taxonomy" id="72036"/>
    <lineage>
        <taxon>Eukaryota</taxon>
        <taxon>Metazoa</taxon>
        <taxon>Ecdysozoa</taxon>
        <taxon>Arthropoda</taxon>
        <taxon>Crustacea</taxon>
        <taxon>Multicrustacea</taxon>
        <taxon>Hexanauplia</taxon>
        <taxon>Copepoda</taxon>
        <taxon>Siphonostomatoida</taxon>
        <taxon>Caligidae</taxon>
        <taxon>Lepeophtheirus</taxon>
    </lineage>
</organism>
<accession>A0A0K2T922</accession>
<dbReference type="GO" id="GO:0005385">
    <property type="term" value="F:zinc ion transmembrane transporter activity"/>
    <property type="evidence" value="ECO:0007669"/>
    <property type="project" value="TreeGrafter"/>
</dbReference>
<comment type="subcellular location">
    <subcellularLocation>
        <location evidence="1">Membrane</location>
        <topology evidence="1">Multi-pass membrane protein</topology>
    </subcellularLocation>
</comment>
<evidence type="ECO:0000256" key="1">
    <source>
        <dbReference type="ARBA" id="ARBA00004141"/>
    </source>
</evidence>
<keyword evidence="2 5" id="KW-0812">Transmembrane</keyword>
<feature type="transmembrane region" description="Helical" evidence="5">
    <location>
        <begin position="87"/>
        <end position="111"/>
    </location>
</feature>
<dbReference type="InterPro" id="IPR003689">
    <property type="entry name" value="ZIP"/>
</dbReference>
<dbReference type="OrthoDB" id="448280at2759"/>
<dbReference type="PANTHER" id="PTHR11040:SF140">
    <property type="entry name" value="ZRT (ZRT), IRT- (IRT-) LIKE PROTEIN TRANSPORTER"/>
    <property type="match status" value="1"/>
</dbReference>
<evidence type="ECO:0000313" key="6">
    <source>
        <dbReference type="EMBL" id="CDW22503.1"/>
    </source>
</evidence>
<dbReference type="Pfam" id="PF02535">
    <property type="entry name" value="Zip"/>
    <property type="match status" value="1"/>
</dbReference>
<dbReference type="AlphaFoldDB" id="A0A0K2T922"/>
<protein>
    <submittedName>
        <fullName evidence="6">Zinc transporter ZIP1like [Saccoglossus kowalevskii]</fullName>
    </submittedName>
</protein>
<keyword evidence="4 5" id="KW-0472">Membrane</keyword>
<feature type="transmembrane region" description="Helical" evidence="5">
    <location>
        <begin position="248"/>
        <end position="269"/>
    </location>
</feature>
<keyword evidence="3 5" id="KW-1133">Transmembrane helix</keyword>
<feature type="transmembrane region" description="Helical" evidence="5">
    <location>
        <begin position="281"/>
        <end position="300"/>
    </location>
</feature>
<sequence>MELLSLKVSILIITFLTTLVFAFLPWKIVKNVTPFRETRTNDFISLGNCFCGGVFLSVTFLYLLPHIRQEFMDVFHLIAEPDFLKDYPVAELVFVFGFLGVFFMEQMMLFYKEHRGNRSISRGDYVRTSPRLEDETLQSDNLEEDNHEETVSVLRSFTLMLALSLHSIFEGLAIGLQQSEKELWHIFTAIVSHKLIMSFSFGMNVCQSKIRLRTYIAYIIIFSISSPLGIGIGSGLNELPPSPTLDLIKVFLTGFTGGTFLFLTFFEIISTEFTKIKVNRALKFFFLIVGFIGMSGLLVLHSHE</sequence>